<reference evidence="1 2" key="1">
    <citation type="submission" date="2013-04" db="EMBL/GenBank/DDBJ databases">
        <title>The genome sequencing project of 58 acetic acid bacteria.</title>
        <authorList>
            <person name="Okamoto-Kainuma A."/>
            <person name="Ishikawa M."/>
            <person name="Umino S."/>
            <person name="Koizumi Y."/>
            <person name="Shiwa Y."/>
            <person name="Yoshikawa H."/>
            <person name="Matsutani M."/>
            <person name="Matsushita K."/>
        </authorList>
    </citation>
    <scope>NUCLEOTIDE SEQUENCE [LARGE SCALE GENOMIC DNA]</scope>
    <source>
        <strain evidence="1 2">NBRC 106555</strain>
    </source>
</reference>
<dbReference type="EMBL" id="BAQC01000022">
    <property type="protein sequence ID" value="GBR52252.1"/>
    <property type="molecule type" value="Genomic_DNA"/>
</dbReference>
<gene>
    <name evidence="1" type="ORF">AA106555_0851</name>
</gene>
<name>A0ABQ0QPB7_9PROT</name>
<comment type="caution">
    <text evidence="1">The sequence shown here is derived from an EMBL/GenBank/DDBJ whole genome shotgun (WGS) entry which is preliminary data.</text>
</comment>
<sequence>MTMTMIRSKQKIIASVSLLGVAFALSGCITPVNVVPGMCTSMRATTMLDVHLMFGLTKPNGQAISDDEWNSFTQNVVTPLFPSGFSVIAANGQWKDTVTGSVTREPSRILWIATPDRPNLQHDLNLIRERYKQDFAQQAVGLTIATECASF</sequence>
<dbReference type="PROSITE" id="PS51257">
    <property type="entry name" value="PROKAR_LIPOPROTEIN"/>
    <property type="match status" value="1"/>
</dbReference>
<keyword evidence="2" id="KW-1185">Reference proteome</keyword>
<accession>A0ABQ0QPB7</accession>
<protein>
    <recommendedName>
        <fullName evidence="3">DUF3574 domain-containing protein</fullName>
    </recommendedName>
</protein>
<organism evidence="1 2">
    <name type="scientific">Neokomagataea thailandica NBRC 106555</name>
    <dbReference type="NCBI Taxonomy" id="1223520"/>
    <lineage>
        <taxon>Bacteria</taxon>
        <taxon>Pseudomonadati</taxon>
        <taxon>Pseudomonadota</taxon>
        <taxon>Alphaproteobacteria</taxon>
        <taxon>Acetobacterales</taxon>
        <taxon>Acetobacteraceae</taxon>
        <taxon>Neokomagataea</taxon>
    </lineage>
</organism>
<dbReference type="Proteomes" id="UP001062632">
    <property type="component" value="Unassembled WGS sequence"/>
</dbReference>
<evidence type="ECO:0008006" key="3">
    <source>
        <dbReference type="Google" id="ProtNLM"/>
    </source>
</evidence>
<dbReference type="Pfam" id="PF12098">
    <property type="entry name" value="DUF3574"/>
    <property type="match status" value="1"/>
</dbReference>
<evidence type="ECO:0000313" key="2">
    <source>
        <dbReference type="Proteomes" id="UP001062632"/>
    </source>
</evidence>
<evidence type="ECO:0000313" key="1">
    <source>
        <dbReference type="EMBL" id="GBR52252.1"/>
    </source>
</evidence>
<dbReference type="InterPro" id="IPR021957">
    <property type="entry name" value="DUF3574"/>
</dbReference>
<proteinExistence type="predicted"/>